<comment type="caution">
    <text evidence="2">The sequence shown here is derived from an EMBL/GenBank/DDBJ whole genome shotgun (WGS) entry which is preliminary data.</text>
</comment>
<organism evidence="2 3">
    <name type="scientific">Phytophthora fragariae</name>
    <dbReference type="NCBI Taxonomy" id="53985"/>
    <lineage>
        <taxon>Eukaryota</taxon>
        <taxon>Sar</taxon>
        <taxon>Stramenopiles</taxon>
        <taxon>Oomycota</taxon>
        <taxon>Peronosporomycetes</taxon>
        <taxon>Peronosporales</taxon>
        <taxon>Peronosporaceae</taxon>
        <taxon>Phytophthora</taxon>
    </lineage>
</organism>
<evidence type="ECO:0000313" key="3">
    <source>
        <dbReference type="Proteomes" id="UP000440367"/>
    </source>
</evidence>
<sequence>MCGPLLLSLQSANSHLGVTPPSLHPIDASIELPIKATDNYFTTVYPSPNNSTVVMTGQRRSKVAPRRSWHSMTGLLLHSRALHSTMATLEHHETCAPLMSEMPRVRGISPRRRTIEIQQPPRAAPAAKPLAKPLVFRKTKRELEREQQQRAREQLEMQQRKDLCVVERTKEIGQTKRARPKCARMLQWRTSQYLRTRHGAGGVGDDRRCVLAKMPFVQELFDLKPKKPSAHDEKSISFQDRYQAYKRKRNATRIS</sequence>
<dbReference type="Proteomes" id="UP000440367">
    <property type="component" value="Unassembled WGS sequence"/>
</dbReference>
<gene>
    <name evidence="2" type="ORF">PF002_g18847</name>
</gene>
<proteinExistence type="predicted"/>
<reference evidence="2 3" key="1">
    <citation type="submission" date="2018-08" db="EMBL/GenBank/DDBJ databases">
        <title>Genomic investigation of the strawberry pathogen Phytophthora fragariae indicates pathogenicity is determined by transcriptional variation in three key races.</title>
        <authorList>
            <person name="Adams T.M."/>
            <person name="Armitage A.D."/>
            <person name="Sobczyk M.K."/>
            <person name="Bates H.J."/>
            <person name="Dunwell J.M."/>
            <person name="Nellist C.F."/>
            <person name="Harrison R.J."/>
        </authorList>
    </citation>
    <scope>NUCLEOTIDE SEQUENCE [LARGE SCALE GENOMIC DNA]</scope>
    <source>
        <strain evidence="2 3">BC-1</strain>
    </source>
</reference>
<dbReference type="AlphaFoldDB" id="A0A6A3Y1X1"/>
<evidence type="ECO:0000256" key="1">
    <source>
        <dbReference type="SAM" id="Coils"/>
    </source>
</evidence>
<accession>A0A6A3Y1X1</accession>
<dbReference type="EMBL" id="QXGD01001264">
    <property type="protein sequence ID" value="KAE9210323.1"/>
    <property type="molecule type" value="Genomic_DNA"/>
</dbReference>
<name>A0A6A3Y1X1_9STRA</name>
<evidence type="ECO:0000313" key="2">
    <source>
        <dbReference type="EMBL" id="KAE9210323.1"/>
    </source>
</evidence>
<feature type="coiled-coil region" evidence="1">
    <location>
        <begin position="136"/>
        <end position="163"/>
    </location>
</feature>
<protein>
    <submittedName>
        <fullName evidence="2">Uncharacterized protein</fullName>
    </submittedName>
</protein>
<keyword evidence="1" id="KW-0175">Coiled coil</keyword>